<reference evidence="3 4" key="1">
    <citation type="submission" date="2020-10" db="EMBL/GenBank/DDBJ databases">
        <title>Phylogeny of dyella-like bacteria.</title>
        <authorList>
            <person name="Fu J."/>
        </authorList>
    </citation>
    <scope>NUCLEOTIDE SEQUENCE [LARGE SCALE GENOMIC DNA]</scope>
    <source>
        <strain evidence="3 4">BB4</strain>
    </source>
</reference>
<dbReference type="EMBL" id="JADIKD010000012">
    <property type="protein sequence ID" value="MFK2919740.1"/>
    <property type="molecule type" value="Genomic_DNA"/>
</dbReference>
<gene>
    <name evidence="3" type="ORF">ISS97_20935</name>
</gene>
<dbReference type="RefSeq" id="WP_379984230.1">
    <property type="nucleotide sequence ID" value="NZ_JADIKD010000012.1"/>
</dbReference>
<evidence type="ECO:0000313" key="3">
    <source>
        <dbReference type="EMBL" id="MFK2919740.1"/>
    </source>
</evidence>
<feature type="chain" id="PRO_5045145145" evidence="1">
    <location>
        <begin position="23"/>
        <end position="148"/>
    </location>
</feature>
<dbReference type="PANTHER" id="PTHR36919">
    <property type="entry name" value="BLR1215 PROTEIN"/>
    <property type="match status" value="1"/>
</dbReference>
<comment type="caution">
    <text evidence="3">The sequence shown here is derived from an EMBL/GenBank/DDBJ whole genome shotgun (WGS) entry which is preliminary data.</text>
</comment>
<proteinExistence type="predicted"/>
<dbReference type="PANTHER" id="PTHR36919:SF3">
    <property type="entry name" value="BLL5882 PROTEIN"/>
    <property type="match status" value="1"/>
</dbReference>
<protein>
    <submittedName>
        <fullName evidence="3">DUF2147 domain-containing protein</fullName>
    </submittedName>
</protein>
<evidence type="ECO:0000313" key="4">
    <source>
        <dbReference type="Proteomes" id="UP001620408"/>
    </source>
</evidence>
<dbReference type="Proteomes" id="UP001620408">
    <property type="component" value="Unassembled WGS sequence"/>
</dbReference>
<accession>A0ABW8KA23</accession>
<dbReference type="InterPro" id="IPR019223">
    <property type="entry name" value="DUF2147"/>
</dbReference>
<sequence>MKPLIRLAVATGLLLGAGAAFAASNSPVGTWKTIDDKTHQPKSIVQITEVNGELQGKVLQVLQSDEGPHPTCKECDGERKDKPVEGMVIMWGVKPDGDEWDGGKILDPKNGKTYKVKLKTIENGTKLDVHGYIGFSLLGRSQVWVRQE</sequence>
<feature type="signal peptide" evidence="1">
    <location>
        <begin position="1"/>
        <end position="22"/>
    </location>
</feature>
<organism evidence="3 4">
    <name type="scientific">Dyella koreensis</name>
    <dbReference type="NCBI Taxonomy" id="311235"/>
    <lineage>
        <taxon>Bacteria</taxon>
        <taxon>Pseudomonadati</taxon>
        <taxon>Pseudomonadota</taxon>
        <taxon>Gammaproteobacteria</taxon>
        <taxon>Lysobacterales</taxon>
        <taxon>Rhodanobacteraceae</taxon>
        <taxon>Dyella</taxon>
    </lineage>
</organism>
<dbReference type="Gene3D" id="2.40.128.520">
    <property type="match status" value="1"/>
</dbReference>
<evidence type="ECO:0000256" key="1">
    <source>
        <dbReference type="SAM" id="SignalP"/>
    </source>
</evidence>
<evidence type="ECO:0000259" key="2">
    <source>
        <dbReference type="Pfam" id="PF09917"/>
    </source>
</evidence>
<feature type="domain" description="DUF2147" evidence="2">
    <location>
        <begin position="29"/>
        <end position="146"/>
    </location>
</feature>
<keyword evidence="4" id="KW-1185">Reference proteome</keyword>
<dbReference type="Pfam" id="PF09917">
    <property type="entry name" value="DUF2147"/>
    <property type="match status" value="1"/>
</dbReference>
<keyword evidence="1" id="KW-0732">Signal</keyword>
<name>A0ABW8KA23_9GAMM</name>